<reference evidence="4" key="1">
    <citation type="submission" date="2020-11" db="EMBL/GenBank/DDBJ databases">
        <authorList>
            <person name="Tran Van P."/>
        </authorList>
    </citation>
    <scope>NUCLEOTIDE SEQUENCE</scope>
</reference>
<evidence type="ECO:0000259" key="3">
    <source>
        <dbReference type="Pfam" id="PF04424"/>
    </source>
</evidence>
<dbReference type="GO" id="GO:0005829">
    <property type="term" value="C:cytosol"/>
    <property type="evidence" value="ECO:0007669"/>
    <property type="project" value="TreeGrafter"/>
</dbReference>
<dbReference type="GO" id="GO:0006508">
    <property type="term" value="P:proteolysis"/>
    <property type="evidence" value="ECO:0007669"/>
    <property type="project" value="UniProtKB-KW"/>
</dbReference>
<protein>
    <recommendedName>
        <fullName evidence="2">Ubiquitin carboxyl-terminal hydrolase</fullName>
        <ecNumber evidence="2">3.4.19.12</ecNumber>
    </recommendedName>
</protein>
<organism evidence="4">
    <name type="scientific">Timema tahoe</name>
    <dbReference type="NCBI Taxonomy" id="61484"/>
    <lineage>
        <taxon>Eukaryota</taxon>
        <taxon>Metazoa</taxon>
        <taxon>Ecdysozoa</taxon>
        <taxon>Arthropoda</taxon>
        <taxon>Hexapoda</taxon>
        <taxon>Insecta</taxon>
        <taxon>Pterygota</taxon>
        <taxon>Neoptera</taxon>
        <taxon>Polyneoptera</taxon>
        <taxon>Phasmatodea</taxon>
        <taxon>Timematodea</taxon>
        <taxon>Timematoidea</taxon>
        <taxon>Timematidae</taxon>
        <taxon>Timema</taxon>
    </lineage>
</organism>
<evidence type="ECO:0000256" key="2">
    <source>
        <dbReference type="RuleBase" id="RU367139"/>
    </source>
</evidence>
<dbReference type="InterPro" id="IPR007518">
    <property type="entry name" value="MINDY"/>
</dbReference>
<dbReference type="EC" id="3.4.19.12" evidence="2"/>
<comment type="similarity">
    <text evidence="1 2">Belongs to the MINDY deubiquitinase family. FAM63 subfamily.</text>
</comment>
<gene>
    <name evidence="4" type="ORF">TTEB3V08_LOCUS8254</name>
</gene>
<keyword evidence="2" id="KW-0378">Hydrolase</keyword>
<keyword evidence="2" id="KW-0833">Ubl conjugation pathway</keyword>
<dbReference type="AlphaFoldDB" id="A0A7R9IL68"/>
<keyword evidence="2" id="KW-0645">Protease</keyword>
<accession>A0A7R9IL68</accession>
<dbReference type="PANTHER" id="PTHR18063:SF6">
    <property type="entry name" value="UBIQUITIN CARBOXYL-TERMINAL HYDROLASE"/>
    <property type="match status" value="1"/>
</dbReference>
<feature type="domain" description="MINDY deubiquitinase" evidence="3">
    <location>
        <begin position="14"/>
        <end position="102"/>
    </location>
</feature>
<dbReference type="GO" id="GO:0071944">
    <property type="term" value="C:cell periphery"/>
    <property type="evidence" value="ECO:0007669"/>
    <property type="project" value="TreeGrafter"/>
</dbReference>
<dbReference type="InterPro" id="IPR033979">
    <property type="entry name" value="MINDY_domain"/>
</dbReference>
<dbReference type="PANTHER" id="PTHR18063">
    <property type="entry name" value="NF-E2 INDUCIBLE PROTEIN"/>
    <property type="match status" value="1"/>
</dbReference>
<evidence type="ECO:0000256" key="1">
    <source>
        <dbReference type="ARBA" id="ARBA00006616"/>
    </source>
</evidence>
<comment type="catalytic activity">
    <reaction evidence="2">
        <text>Thiol-dependent hydrolysis of ester, thioester, amide, peptide and isopeptide bonds formed by the C-terminal Gly of ubiquitin (a 76-residue protein attached to proteins as an intracellular targeting signal).</text>
        <dbReference type="EC" id="3.4.19.12"/>
    </reaction>
</comment>
<dbReference type="Pfam" id="PF04424">
    <property type="entry name" value="MINDY_DUB"/>
    <property type="match status" value="1"/>
</dbReference>
<dbReference type="GO" id="GO:0016807">
    <property type="term" value="F:cysteine-type carboxypeptidase activity"/>
    <property type="evidence" value="ECO:0007669"/>
    <property type="project" value="TreeGrafter"/>
</dbReference>
<evidence type="ECO:0000313" key="4">
    <source>
        <dbReference type="EMBL" id="CAD7460320.1"/>
    </source>
</evidence>
<sequence length="149" mass="17136">MEDNSSTFYKGVCQLNYEQNVYDAIAILPHLHTGLDVNVKFTGVQDFEYTPECIIFDLLNIPLYHGWLVDPQAQETVKSLGNLGYNQLVENIVINKDSTDSELFSRGKPKGLLIRTPPSFPLRHLYSKFCSLLGRAIRVLFYHYMYLLN</sequence>
<dbReference type="EMBL" id="OE003605">
    <property type="protein sequence ID" value="CAD7460320.1"/>
    <property type="molecule type" value="Genomic_DNA"/>
</dbReference>
<comment type="function">
    <text evidence="2">Hydrolase that can specifically remove 'Lys-48'-linked conjugated ubiquitin from proteins. Has exodeubiquitinase activity and has a preference for long polyubiquitin chains. May play a regulatory role at the level of protein turnover.</text>
</comment>
<dbReference type="GO" id="GO:0036435">
    <property type="term" value="F:K48-linked polyubiquitin modification-dependent protein binding"/>
    <property type="evidence" value="ECO:0007669"/>
    <property type="project" value="UniProtKB-UniRule"/>
</dbReference>
<dbReference type="GO" id="GO:0071108">
    <property type="term" value="P:protein K48-linked deubiquitination"/>
    <property type="evidence" value="ECO:0007669"/>
    <property type="project" value="TreeGrafter"/>
</dbReference>
<dbReference type="GO" id="GO:0140934">
    <property type="term" value="F:histone deubiquitinase activity"/>
    <property type="evidence" value="ECO:0007669"/>
    <property type="project" value="UniProtKB-UniRule"/>
</dbReference>
<dbReference type="GO" id="GO:0004843">
    <property type="term" value="F:cysteine-type deubiquitinase activity"/>
    <property type="evidence" value="ECO:0007669"/>
    <property type="project" value="UniProtKB-UniRule"/>
</dbReference>
<proteinExistence type="inferred from homology"/>
<keyword evidence="2" id="KW-0788">Thiol protease</keyword>
<name>A0A7R9IL68_9NEOP</name>
<dbReference type="GO" id="GO:1990380">
    <property type="term" value="F:K48-linked deubiquitinase activity"/>
    <property type="evidence" value="ECO:0007669"/>
    <property type="project" value="UniProtKB-UniRule"/>
</dbReference>